<evidence type="ECO:0000313" key="2">
    <source>
        <dbReference type="Proteomes" id="UP001576784"/>
    </source>
</evidence>
<dbReference type="Proteomes" id="UP001576784">
    <property type="component" value="Unassembled WGS sequence"/>
</dbReference>
<reference evidence="1 2" key="1">
    <citation type="submission" date="2024-09" db="EMBL/GenBank/DDBJ databases">
        <title>Floridaenema gen nov. (Aerosakkonemataceae, Aerosakkonematales ord. nov., Cyanobacteria) from benthic tropical and subtropical fresh waters, with the description of four new species.</title>
        <authorList>
            <person name="Moretto J.A."/>
            <person name="Berthold D.E."/>
            <person name="Lefler F.W."/>
            <person name="Huang I.-S."/>
            <person name="Laughinghouse H. IV."/>
        </authorList>
    </citation>
    <scope>NUCLEOTIDE SEQUENCE [LARGE SCALE GENOMIC DNA]</scope>
    <source>
        <strain evidence="1 2">BLCC-F50</strain>
    </source>
</reference>
<keyword evidence="2" id="KW-1185">Reference proteome</keyword>
<proteinExistence type="predicted"/>
<organism evidence="1 2">
    <name type="scientific">Floridaenema flaviceps BLCC-F50</name>
    <dbReference type="NCBI Taxonomy" id="3153642"/>
    <lineage>
        <taxon>Bacteria</taxon>
        <taxon>Bacillati</taxon>
        <taxon>Cyanobacteriota</taxon>
        <taxon>Cyanophyceae</taxon>
        <taxon>Oscillatoriophycideae</taxon>
        <taxon>Aerosakkonematales</taxon>
        <taxon>Aerosakkonemataceae</taxon>
        <taxon>Floridanema</taxon>
        <taxon>Floridanema flaviceps</taxon>
    </lineage>
</organism>
<sequence length="41" mass="4463">MNDTYLVRAGFAQKLALVPRLNPVGTRGNEGNLGKYVNEDA</sequence>
<comment type="caution">
    <text evidence="1">The sequence shown here is derived from an EMBL/GenBank/DDBJ whole genome shotgun (WGS) entry which is preliminary data.</text>
</comment>
<accession>A0ABV4XKC3</accession>
<name>A0ABV4XKC3_9CYAN</name>
<gene>
    <name evidence="1" type="ORF">ACE1CI_04390</name>
</gene>
<protein>
    <submittedName>
        <fullName evidence="1">Uncharacterized protein</fullName>
    </submittedName>
</protein>
<evidence type="ECO:0000313" key="1">
    <source>
        <dbReference type="EMBL" id="MFB2892165.1"/>
    </source>
</evidence>
<dbReference type="EMBL" id="JBHFNR010000024">
    <property type="protein sequence ID" value="MFB2892165.1"/>
    <property type="molecule type" value="Genomic_DNA"/>
</dbReference>